<evidence type="ECO:0000256" key="1">
    <source>
        <dbReference type="PROSITE-ProRule" id="PRU00169"/>
    </source>
</evidence>
<organism evidence="3 4">
    <name type="scientific">Donghicola eburneus</name>
    <dbReference type="NCBI Taxonomy" id="393278"/>
    <lineage>
        <taxon>Bacteria</taxon>
        <taxon>Pseudomonadati</taxon>
        <taxon>Pseudomonadota</taxon>
        <taxon>Alphaproteobacteria</taxon>
        <taxon>Rhodobacterales</taxon>
        <taxon>Roseobacteraceae</taxon>
        <taxon>Donghicola</taxon>
    </lineage>
</organism>
<dbReference type="RefSeq" id="WP_072709857.1">
    <property type="nucleotide sequence ID" value="NZ_FMJB01000066.1"/>
</dbReference>
<keyword evidence="4" id="KW-1185">Reference proteome</keyword>
<dbReference type="InterPro" id="IPR001789">
    <property type="entry name" value="Sig_transdc_resp-reg_receiver"/>
</dbReference>
<proteinExistence type="predicted"/>
<protein>
    <recommendedName>
        <fullName evidence="2">Response regulatory domain-containing protein</fullName>
    </recommendedName>
</protein>
<gene>
    <name evidence="3" type="ORF">KARMA_4056</name>
</gene>
<dbReference type="AlphaFoldDB" id="A0A1M4N4P3"/>
<dbReference type="Gene3D" id="3.40.50.2300">
    <property type="match status" value="1"/>
</dbReference>
<dbReference type="InterPro" id="IPR011006">
    <property type="entry name" value="CheY-like_superfamily"/>
</dbReference>
<name>A0A1M4N4P3_9RHOB</name>
<reference evidence="4" key="1">
    <citation type="submission" date="2016-09" db="EMBL/GenBank/DDBJ databases">
        <authorList>
            <person name="Wibberg D."/>
        </authorList>
    </citation>
    <scope>NUCLEOTIDE SEQUENCE [LARGE SCALE GENOMIC DNA]</scope>
</reference>
<evidence type="ECO:0000313" key="4">
    <source>
        <dbReference type="Proteomes" id="UP000184085"/>
    </source>
</evidence>
<dbReference type="PROSITE" id="PS50110">
    <property type="entry name" value="RESPONSE_REGULATORY"/>
    <property type="match status" value="1"/>
</dbReference>
<evidence type="ECO:0000259" key="2">
    <source>
        <dbReference type="PROSITE" id="PS50110"/>
    </source>
</evidence>
<dbReference type="Proteomes" id="UP000184085">
    <property type="component" value="Unassembled WGS sequence"/>
</dbReference>
<feature type="modified residue" description="4-aspartylphosphate" evidence="1">
    <location>
        <position position="54"/>
    </location>
</feature>
<dbReference type="GO" id="GO:0000160">
    <property type="term" value="P:phosphorelay signal transduction system"/>
    <property type="evidence" value="ECO:0007669"/>
    <property type="project" value="InterPro"/>
</dbReference>
<keyword evidence="1" id="KW-0597">Phosphoprotein</keyword>
<sequence>MQIAILEDDSLHAQLMMRWLSRCGQHSVEVFEKPNEFLNFCHASRSAGCVIILDAYIDGALSGELIRSVRALNSKTACAGIILTSSLPEIHGQAFVAAHDVDVFVDKDMLSESALEIAATLAARAGALRQLAATPIS</sequence>
<dbReference type="SUPFAM" id="SSF52172">
    <property type="entry name" value="CheY-like"/>
    <property type="match status" value="1"/>
</dbReference>
<accession>A0A1M4N4P3</accession>
<evidence type="ECO:0000313" key="3">
    <source>
        <dbReference type="EMBL" id="SCM69813.1"/>
    </source>
</evidence>
<feature type="domain" description="Response regulatory" evidence="2">
    <location>
        <begin position="2"/>
        <end position="122"/>
    </location>
</feature>
<dbReference type="EMBL" id="FMJB01000066">
    <property type="protein sequence ID" value="SCM69813.1"/>
    <property type="molecule type" value="Genomic_DNA"/>
</dbReference>